<comment type="similarity">
    <text evidence="2 9">Belongs to the pantothenate synthetase family.</text>
</comment>
<evidence type="ECO:0000256" key="8">
    <source>
        <dbReference type="ARBA" id="ARBA00048258"/>
    </source>
</evidence>
<protein>
    <recommendedName>
        <fullName evidence="9">Pantothenate synthetase</fullName>
        <shortName evidence="9">PS</shortName>
        <ecNumber evidence="9">6.3.2.1</ecNumber>
    </recommendedName>
    <alternativeName>
        <fullName evidence="9">Pantoate--beta-alanine ligase</fullName>
    </alternativeName>
    <alternativeName>
        <fullName evidence="9">Pantoate-activating enzyme</fullName>
    </alternativeName>
</protein>
<evidence type="ECO:0000256" key="6">
    <source>
        <dbReference type="ARBA" id="ARBA00022741"/>
    </source>
</evidence>
<dbReference type="GO" id="GO:0005524">
    <property type="term" value="F:ATP binding"/>
    <property type="evidence" value="ECO:0007669"/>
    <property type="project" value="UniProtKB-KW"/>
</dbReference>
<comment type="subunit">
    <text evidence="9">Homodimer.</text>
</comment>
<evidence type="ECO:0000256" key="7">
    <source>
        <dbReference type="ARBA" id="ARBA00022840"/>
    </source>
</evidence>
<evidence type="ECO:0000256" key="3">
    <source>
        <dbReference type="ARBA" id="ARBA00022490"/>
    </source>
</evidence>
<feature type="binding site" evidence="9">
    <location>
        <position position="176"/>
    </location>
    <ligand>
        <name>ATP</name>
        <dbReference type="ChEBI" id="CHEBI:30616"/>
    </ligand>
</feature>
<dbReference type="SUPFAM" id="SSF52374">
    <property type="entry name" value="Nucleotidylyl transferase"/>
    <property type="match status" value="1"/>
</dbReference>
<keyword evidence="7 9" id="KW-0067">ATP-binding</keyword>
<dbReference type="InterPro" id="IPR042176">
    <property type="entry name" value="Pantoate_ligase_C"/>
</dbReference>
<sequence length="286" mass="32714">MKIIKQINDMQHVIKIEKQQGKKIGFVPTMGFLHEGHQTLLKEARENNDIVVLSIFVNPLQFGPNEDLEAYPRDFKRDEEIAKLRGVDYLFYPSVEEMYKENRTTIIKVEQRVDVLCGKHRPGHFDGVATVVMKLFQIVTPDTAYFGMKDAQQVAVIDGLINDYHLPIELVRVGTVREEDGLAKSSRNVYLSDVERSKAPSLFKALSLGKAKLEDGVDVYAVKQEMEDYILLHTGHKAEYIEIYTYPTLQELKKVKEEESIIIAIAVKFSKARLIDNMVFSYSKGE</sequence>
<dbReference type="RefSeq" id="WP_148988387.1">
    <property type="nucleotide sequence ID" value="NZ_VTEV01000004.1"/>
</dbReference>
<feature type="binding site" evidence="9">
    <location>
        <position position="61"/>
    </location>
    <ligand>
        <name>beta-alanine</name>
        <dbReference type="ChEBI" id="CHEBI:57966"/>
    </ligand>
</feature>
<dbReference type="NCBIfam" id="TIGR00018">
    <property type="entry name" value="panC"/>
    <property type="match status" value="1"/>
</dbReference>
<evidence type="ECO:0000256" key="5">
    <source>
        <dbReference type="ARBA" id="ARBA00022655"/>
    </source>
</evidence>
<keyword evidence="3 9" id="KW-0963">Cytoplasm</keyword>
<dbReference type="InterPro" id="IPR014729">
    <property type="entry name" value="Rossmann-like_a/b/a_fold"/>
</dbReference>
<dbReference type="EMBL" id="VTEV01000004">
    <property type="protein sequence ID" value="TYS68426.1"/>
    <property type="molecule type" value="Genomic_DNA"/>
</dbReference>
<name>A0A5D4T2Q6_9BACI</name>
<dbReference type="UniPathway" id="UPA00028">
    <property type="reaction ID" value="UER00005"/>
</dbReference>
<keyword evidence="6 9" id="KW-0547">Nucleotide-binding</keyword>
<dbReference type="PANTHER" id="PTHR21299">
    <property type="entry name" value="CYTIDYLATE KINASE/PANTOATE-BETA-ALANINE LIGASE"/>
    <property type="match status" value="1"/>
</dbReference>
<keyword evidence="4 9" id="KW-0436">Ligase</keyword>
<dbReference type="PANTHER" id="PTHR21299:SF1">
    <property type="entry name" value="PANTOATE--BETA-ALANINE LIGASE"/>
    <property type="match status" value="1"/>
</dbReference>
<dbReference type="InterPro" id="IPR003721">
    <property type="entry name" value="Pantoate_ligase"/>
</dbReference>
<dbReference type="AlphaFoldDB" id="A0A5D4T2Q6"/>
<proteinExistence type="inferred from homology"/>
<evidence type="ECO:0000313" key="11">
    <source>
        <dbReference type="Proteomes" id="UP000322524"/>
    </source>
</evidence>
<dbReference type="NCBIfam" id="TIGR00125">
    <property type="entry name" value="cyt_tran_rel"/>
    <property type="match status" value="1"/>
</dbReference>
<comment type="pathway">
    <text evidence="1 9">Cofactor biosynthesis; (R)-pantothenate biosynthesis; (R)-pantothenate from (R)-pantoate and beta-alanine: step 1/1.</text>
</comment>
<keyword evidence="5 9" id="KW-0566">Pantothenate biosynthesis</keyword>
<accession>A0A5D4T2Q6</accession>
<feature type="binding site" evidence="9">
    <location>
        <position position="61"/>
    </location>
    <ligand>
        <name>(R)-pantoate</name>
        <dbReference type="ChEBI" id="CHEBI:15980"/>
    </ligand>
</feature>
<evidence type="ECO:0000256" key="1">
    <source>
        <dbReference type="ARBA" id="ARBA00004990"/>
    </source>
</evidence>
<dbReference type="GO" id="GO:0015940">
    <property type="term" value="P:pantothenate biosynthetic process"/>
    <property type="evidence" value="ECO:0007669"/>
    <property type="project" value="UniProtKB-UniRule"/>
</dbReference>
<dbReference type="HAMAP" id="MF_00158">
    <property type="entry name" value="PanC"/>
    <property type="match status" value="1"/>
</dbReference>
<dbReference type="InterPro" id="IPR004821">
    <property type="entry name" value="Cyt_trans-like"/>
</dbReference>
<dbReference type="GO" id="GO:0004592">
    <property type="term" value="F:pantoate-beta-alanine ligase activity"/>
    <property type="evidence" value="ECO:0007669"/>
    <property type="project" value="UniProtKB-UniRule"/>
</dbReference>
<evidence type="ECO:0000256" key="2">
    <source>
        <dbReference type="ARBA" id="ARBA00009256"/>
    </source>
</evidence>
<feature type="binding site" evidence="9">
    <location>
        <begin position="147"/>
        <end position="150"/>
    </location>
    <ligand>
        <name>ATP</name>
        <dbReference type="ChEBI" id="CHEBI:30616"/>
    </ligand>
</feature>
<comment type="miscellaneous">
    <text evidence="9">The reaction proceeds by a bi uni uni bi ping pong mechanism.</text>
</comment>
<comment type="caution">
    <text evidence="10">The sequence shown here is derived from an EMBL/GenBank/DDBJ whole genome shotgun (WGS) entry which is preliminary data.</text>
</comment>
<dbReference type="GO" id="GO:0005829">
    <property type="term" value="C:cytosol"/>
    <property type="evidence" value="ECO:0007669"/>
    <property type="project" value="TreeGrafter"/>
</dbReference>
<comment type="catalytic activity">
    <reaction evidence="8 9">
        <text>(R)-pantoate + beta-alanine + ATP = (R)-pantothenate + AMP + diphosphate + H(+)</text>
        <dbReference type="Rhea" id="RHEA:10912"/>
        <dbReference type="ChEBI" id="CHEBI:15378"/>
        <dbReference type="ChEBI" id="CHEBI:15980"/>
        <dbReference type="ChEBI" id="CHEBI:29032"/>
        <dbReference type="ChEBI" id="CHEBI:30616"/>
        <dbReference type="ChEBI" id="CHEBI:33019"/>
        <dbReference type="ChEBI" id="CHEBI:57966"/>
        <dbReference type="ChEBI" id="CHEBI:456215"/>
        <dbReference type="EC" id="6.3.2.1"/>
    </reaction>
</comment>
<gene>
    <name evidence="9" type="primary">panC</name>
    <name evidence="10" type="ORF">FZC76_11905</name>
</gene>
<organism evidence="10 11">
    <name type="scientific">Sutcliffiella horikoshii</name>
    <dbReference type="NCBI Taxonomy" id="79883"/>
    <lineage>
        <taxon>Bacteria</taxon>
        <taxon>Bacillati</taxon>
        <taxon>Bacillota</taxon>
        <taxon>Bacilli</taxon>
        <taxon>Bacillales</taxon>
        <taxon>Bacillaceae</taxon>
        <taxon>Sutcliffiella</taxon>
    </lineage>
</organism>
<dbReference type="Pfam" id="PF02569">
    <property type="entry name" value="Pantoate_ligase"/>
    <property type="match status" value="1"/>
</dbReference>
<dbReference type="CDD" id="cd00560">
    <property type="entry name" value="PanC"/>
    <property type="match status" value="1"/>
</dbReference>
<feature type="binding site" evidence="9">
    <location>
        <position position="153"/>
    </location>
    <ligand>
        <name>(R)-pantoate</name>
        <dbReference type="ChEBI" id="CHEBI:15980"/>
    </ligand>
</feature>
<evidence type="ECO:0000256" key="4">
    <source>
        <dbReference type="ARBA" id="ARBA00022598"/>
    </source>
</evidence>
<reference evidence="10 11" key="1">
    <citation type="submission" date="2019-08" db="EMBL/GenBank/DDBJ databases">
        <title>Bacillus genomes from the desert of Cuatro Cienegas, Coahuila.</title>
        <authorList>
            <person name="Olmedo-Alvarez G."/>
        </authorList>
    </citation>
    <scope>NUCLEOTIDE SEQUENCE [LARGE SCALE GENOMIC DNA]</scope>
    <source>
        <strain evidence="10 11">CH28_1T</strain>
    </source>
</reference>
<dbReference type="STRING" id="79883.GCA_001636495_02518"/>
<comment type="subcellular location">
    <subcellularLocation>
        <location evidence="9">Cytoplasm</location>
    </subcellularLocation>
</comment>
<dbReference type="Gene3D" id="3.30.1300.10">
    <property type="entry name" value="Pantoate-beta-alanine ligase, C-terminal domain"/>
    <property type="match status" value="1"/>
</dbReference>
<feature type="active site" description="Proton donor" evidence="9">
    <location>
        <position position="37"/>
    </location>
</feature>
<dbReference type="Proteomes" id="UP000322524">
    <property type="component" value="Unassembled WGS sequence"/>
</dbReference>
<comment type="function">
    <text evidence="9">Catalyzes the condensation of pantoate with beta-alanine in an ATP-dependent reaction via a pantoyl-adenylate intermediate.</text>
</comment>
<feature type="binding site" evidence="9">
    <location>
        <begin position="30"/>
        <end position="37"/>
    </location>
    <ligand>
        <name>ATP</name>
        <dbReference type="ChEBI" id="CHEBI:30616"/>
    </ligand>
</feature>
<dbReference type="Gene3D" id="3.40.50.620">
    <property type="entry name" value="HUPs"/>
    <property type="match status" value="1"/>
</dbReference>
<dbReference type="EC" id="6.3.2.1" evidence="9"/>
<dbReference type="FunFam" id="3.40.50.620:FF:000013">
    <property type="entry name" value="Pantothenate synthetase"/>
    <property type="match status" value="1"/>
</dbReference>
<feature type="binding site" evidence="9">
    <location>
        <begin position="184"/>
        <end position="187"/>
    </location>
    <ligand>
        <name>ATP</name>
        <dbReference type="ChEBI" id="CHEBI:30616"/>
    </ligand>
</feature>
<dbReference type="OrthoDB" id="9773087at2"/>
<evidence type="ECO:0000313" key="10">
    <source>
        <dbReference type="EMBL" id="TYS68426.1"/>
    </source>
</evidence>
<evidence type="ECO:0000256" key="9">
    <source>
        <dbReference type="HAMAP-Rule" id="MF_00158"/>
    </source>
</evidence>